<evidence type="ECO:0000256" key="4">
    <source>
        <dbReference type="HAMAP-Rule" id="MF_01401"/>
    </source>
</evidence>
<dbReference type="GO" id="GO:0008113">
    <property type="term" value="F:peptide-methionine (S)-S-oxide reductase activity"/>
    <property type="evidence" value="ECO:0007669"/>
    <property type="project" value="UniProtKB-UniRule"/>
</dbReference>
<evidence type="ECO:0000256" key="2">
    <source>
        <dbReference type="ARBA" id="ARBA00047806"/>
    </source>
</evidence>
<comment type="catalytic activity">
    <reaction evidence="3 4">
        <text>[thioredoxin]-disulfide + L-methionine + H2O = L-methionine (S)-S-oxide + [thioredoxin]-dithiol</text>
        <dbReference type="Rhea" id="RHEA:19993"/>
        <dbReference type="Rhea" id="RHEA-COMP:10698"/>
        <dbReference type="Rhea" id="RHEA-COMP:10700"/>
        <dbReference type="ChEBI" id="CHEBI:15377"/>
        <dbReference type="ChEBI" id="CHEBI:29950"/>
        <dbReference type="ChEBI" id="CHEBI:50058"/>
        <dbReference type="ChEBI" id="CHEBI:57844"/>
        <dbReference type="ChEBI" id="CHEBI:58772"/>
        <dbReference type="EC" id="1.8.4.11"/>
    </reaction>
</comment>
<dbReference type="AlphaFoldDB" id="A0A1G2PPT4"/>
<dbReference type="InterPro" id="IPR036509">
    <property type="entry name" value="Met_Sox_Rdtase_MsrA_sf"/>
</dbReference>
<protein>
    <recommendedName>
        <fullName evidence="4">Peptide methionine sulfoxide reductase MsrA</fullName>
        <shortName evidence="4">Protein-methionine-S-oxide reductase</shortName>
        <ecNumber evidence="4">1.8.4.11</ecNumber>
    </recommendedName>
    <alternativeName>
        <fullName evidence="4">Peptide-methionine (S)-S-oxide reductase</fullName>
        <shortName evidence="4">Peptide Met(O) reductase</shortName>
    </alternativeName>
</protein>
<feature type="active site" evidence="4">
    <location>
        <position position="16"/>
    </location>
</feature>
<proteinExistence type="inferred from homology"/>
<accession>A0A1G2PPT4</accession>
<evidence type="ECO:0000259" key="5">
    <source>
        <dbReference type="Pfam" id="PF01625"/>
    </source>
</evidence>
<keyword evidence="1 4" id="KW-0560">Oxidoreductase</keyword>
<dbReference type="SUPFAM" id="SSF55068">
    <property type="entry name" value="Peptide methionine sulfoxide reductase"/>
    <property type="match status" value="1"/>
</dbReference>
<reference evidence="6 7" key="1">
    <citation type="journal article" date="2016" name="Nat. Commun.">
        <title>Thousands of microbial genomes shed light on interconnected biogeochemical processes in an aquifer system.</title>
        <authorList>
            <person name="Anantharaman K."/>
            <person name="Brown C.T."/>
            <person name="Hug L.A."/>
            <person name="Sharon I."/>
            <person name="Castelle C.J."/>
            <person name="Probst A.J."/>
            <person name="Thomas B.C."/>
            <person name="Singh A."/>
            <person name="Wilkins M.J."/>
            <person name="Karaoz U."/>
            <person name="Brodie E.L."/>
            <person name="Williams K.H."/>
            <person name="Hubbard S.S."/>
            <person name="Banfield J.F."/>
        </authorList>
    </citation>
    <scope>NUCLEOTIDE SEQUENCE [LARGE SCALE GENOMIC DNA]</scope>
</reference>
<dbReference type="Gene3D" id="3.30.1060.10">
    <property type="entry name" value="Peptide methionine sulphoxide reductase MsrA"/>
    <property type="match status" value="1"/>
</dbReference>
<dbReference type="PANTHER" id="PTHR43774">
    <property type="entry name" value="PEPTIDE METHIONINE SULFOXIDE REDUCTASE"/>
    <property type="match status" value="1"/>
</dbReference>
<dbReference type="EMBL" id="MHSW01000038">
    <property type="protein sequence ID" value="OHA50365.1"/>
    <property type="molecule type" value="Genomic_DNA"/>
</dbReference>
<dbReference type="NCBIfam" id="TIGR00401">
    <property type="entry name" value="msrA"/>
    <property type="match status" value="1"/>
</dbReference>
<gene>
    <name evidence="4" type="primary">msrA</name>
    <name evidence="6" type="ORF">A3A97_03365</name>
</gene>
<comment type="catalytic activity">
    <reaction evidence="2 4">
        <text>L-methionyl-[protein] + [thioredoxin]-disulfide + H2O = L-methionyl-(S)-S-oxide-[protein] + [thioredoxin]-dithiol</text>
        <dbReference type="Rhea" id="RHEA:14217"/>
        <dbReference type="Rhea" id="RHEA-COMP:10698"/>
        <dbReference type="Rhea" id="RHEA-COMP:10700"/>
        <dbReference type="Rhea" id="RHEA-COMP:12313"/>
        <dbReference type="Rhea" id="RHEA-COMP:12315"/>
        <dbReference type="ChEBI" id="CHEBI:15377"/>
        <dbReference type="ChEBI" id="CHEBI:16044"/>
        <dbReference type="ChEBI" id="CHEBI:29950"/>
        <dbReference type="ChEBI" id="CHEBI:44120"/>
        <dbReference type="ChEBI" id="CHEBI:50058"/>
        <dbReference type="EC" id="1.8.4.11"/>
    </reaction>
</comment>
<comment type="caution">
    <text evidence="6">The sequence shown here is derived from an EMBL/GenBank/DDBJ whole genome shotgun (WGS) entry which is preliminary data.</text>
</comment>
<evidence type="ECO:0000256" key="3">
    <source>
        <dbReference type="ARBA" id="ARBA00048782"/>
    </source>
</evidence>
<evidence type="ECO:0000313" key="7">
    <source>
        <dbReference type="Proteomes" id="UP000176951"/>
    </source>
</evidence>
<dbReference type="HAMAP" id="MF_01401">
    <property type="entry name" value="MsrA"/>
    <property type="match status" value="1"/>
</dbReference>
<evidence type="ECO:0000313" key="6">
    <source>
        <dbReference type="EMBL" id="OHA50365.1"/>
    </source>
</evidence>
<organism evidence="6 7">
    <name type="scientific">Candidatus Terrybacteria bacterium RIFCSPLOWO2_01_FULL_40_23</name>
    <dbReference type="NCBI Taxonomy" id="1802366"/>
    <lineage>
        <taxon>Bacteria</taxon>
        <taxon>Candidatus Terryibacteriota</taxon>
    </lineage>
</organism>
<dbReference type="GO" id="GO:0033744">
    <property type="term" value="F:L-methionine:thioredoxin-disulfide S-oxidoreductase activity"/>
    <property type="evidence" value="ECO:0007669"/>
    <property type="project" value="RHEA"/>
</dbReference>
<dbReference type="EC" id="1.8.4.11" evidence="4"/>
<name>A0A1G2PPT4_9BACT</name>
<evidence type="ECO:0000256" key="1">
    <source>
        <dbReference type="ARBA" id="ARBA00023002"/>
    </source>
</evidence>
<dbReference type="PANTHER" id="PTHR43774:SF1">
    <property type="entry name" value="PEPTIDE METHIONINE SULFOXIDE REDUCTASE MSRA 2"/>
    <property type="match status" value="1"/>
</dbReference>
<dbReference type="InterPro" id="IPR002569">
    <property type="entry name" value="Met_Sox_Rdtase_MsrA_dom"/>
</dbReference>
<sequence>MDTPKNIKIAIFGGGCFWCTEAVFSAIGGSAYGGKTLSGIISVTSGYAGGNPPAGGENPTYEEVSGGKTGHAEVIRIEYDLGIISYKDLLAVFFATHDPTTLNRQGNDEGTQYRSIILSTDEMQKQEAEGFIRELNASSAEGAPIVTEVKQLDKFYEAEQYHKDYYQNNPQNSYCQVVIAPKVLKAQHRFTELLKEQNVK</sequence>
<feature type="domain" description="Peptide methionine sulphoxide reductase MsrA" evidence="5">
    <location>
        <begin position="10"/>
        <end position="176"/>
    </location>
</feature>
<comment type="similarity">
    <text evidence="4">Belongs to the MsrA Met sulfoxide reductase family.</text>
</comment>
<dbReference type="Pfam" id="PF01625">
    <property type="entry name" value="PMSR"/>
    <property type="match status" value="1"/>
</dbReference>
<dbReference type="Proteomes" id="UP000176951">
    <property type="component" value="Unassembled WGS sequence"/>
</dbReference>
<comment type="function">
    <text evidence="4">Has an important function as a repair enzyme for proteins that have been inactivated by oxidation. Catalyzes the reversible oxidation-reduction of methionine sulfoxide in proteins to methionine.</text>
</comment>